<comment type="similarity">
    <text evidence="1 5">Belongs to the universal ribosomal protein uL4 family.</text>
</comment>
<evidence type="ECO:0000256" key="2">
    <source>
        <dbReference type="ARBA" id="ARBA00022980"/>
    </source>
</evidence>
<dbReference type="EMBL" id="QNBC01000126">
    <property type="protein sequence ID" value="RKX64877.1"/>
    <property type="molecule type" value="Genomic_DNA"/>
</dbReference>
<evidence type="ECO:0000256" key="1">
    <source>
        <dbReference type="ARBA" id="ARBA00010528"/>
    </source>
</evidence>
<sequence>MKEIALLNKNGEKIGKVDVSDFIFGAEINTHVIYEAIKAYLANQRQGTHKGKTRSEVSGGGKKPWRQKGTGRARSGSNTSPVWKRGGMAFPPTPRDYTITLPKQVKRLALFSSLTAKVNENNIVAVDDLSMDEIKTKTAIDILNKIAKEQKNVVIYTEDSNRNLFLSLRNVPGVKVNPVQNINTYDIHYSDFVVFTEKALKKLEEVYVK</sequence>
<dbReference type="GO" id="GO:1990904">
    <property type="term" value="C:ribonucleoprotein complex"/>
    <property type="evidence" value="ECO:0007669"/>
    <property type="project" value="UniProtKB-KW"/>
</dbReference>
<organism evidence="7 8">
    <name type="scientific">candidate division TA06 bacterium</name>
    <dbReference type="NCBI Taxonomy" id="2250710"/>
    <lineage>
        <taxon>Bacteria</taxon>
        <taxon>Bacteria division TA06</taxon>
    </lineage>
</organism>
<dbReference type="PANTHER" id="PTHR10746">
    <property type="entry name" value="50S RIBOSOMAL PROTEIN L4"/>
    <property type="match status" value="1"/>
</dbReference>
<evidence type="ECO:0000313" key="8">
    <source>
        <dbReference type="Proteomes" id="UP000282321"/>
    </source>
</evidence>
<name>A0A660S5C0_UNCT6</name>
<dbReference type="InterPro" id="IPR023574">
    <property type="entry name" value="Ribosomal_uL4_dom_sf"/>
</dbReference>
<keyword evidence="2 5" id="KW-0689">Ribosomal protein</keyword>
<dbReference type="Gene3D" id="3.40.1370.10">
    <property type="match status" value="1"/>
</dbReference>
<comment type="caution">
    <text evidence="7">The sequence shown here is derived from an EMBL/GenBank/DDBJ whole genome shotgun (WGS) entry which is preliminary data.</text>
</comment>
<comment type="subunit">
    <text evidence="5">Part of the 50S ribosomal subunit.</text>
</comment>
<dbReference type="GO" id="GO:0019843">
    <property type="term" value="F:rRNA binding"/>
    <property type="evidence" value="ECO:0007669"/>
    <property type="project" value="UniProtKB-UniRule"/>
</dbReference>
<dbReference type="InterPro" id="IPR002136">
    <property type="entry name" value="Ribosomal_uL4"/>
</dbReference>
<dbReference type="GO" id="GO:0005840">
    <property type="term" value="C:ribosome"/>
    <property type="evidence" value="ECO:0007669"/>
    <property type="project" value="UniProtKB-KW"/>
</dbReference>
<evidence type="ECO:0000256" key="5">
    <source>
        <dbReference type="HAMAP-Rule" id="MF_01328"/>
    </source>
</evidence>
<evidence type="ECO:0000256" key="4">
    <source>
        <dbReference type="ARBA" id="ARBA00035244"/>
    </source>
</evidence>
<dbReference type="SUPFAM" id="SSF52166">
    <property type="entry name" value="Ribosomal protein L4"/>
    <property type="match status" value="1"/>
</dbReference>
<comment type="function">
    <text evidence="5">One of the primary rRNA binding proteins, this protein initially binds near the 5'-end of the 23S rRNA. It is important during the early stages of 50S assembly. It makes multiple contacts with different domains of the 23S rRNA in the assembled 50S subunit and ribosome.</text>
</comment>
<proteinExistence type="inferred from homology"/>
<dbReference type="Pfam" id="PF00573">
    <property type="entry name" value="Ribosomal_L4"/>
    <property type="match status" value="1"/>
</dbReference>
<comment type="function">
    <text evidence="5">Forms part of the polypeptide exit tunnel.</text>
</comment>
<protein>
    <recommendedName>
        <fullName evidence="4 5">Large ribosomal subunit protein uL4</fullName>
    </recommendedName>
</protein>
<dbReference type="GO" id="GO:0006412">
    <property type="term" value="P:translation"/>
    <property type="evidence" value="ECO:0007669"/>
    <property type="project" value="UniProtKB-UniRule"/>
</dbReference>
<evidence type="ECO:0000256" key="3">
    <source>
        <dbReference type="ARBA" id="ARBA00023274"/>
    </source>
</evidence>
<evidence type="ECO:0000256" key="6">
    <source>
        <dbReference type="SAM" id="MobiDB-lite"/>
    </source>
</evidence>
<dbReference type="HAMAP" id="MF_01328_B">
    <property type="entry name" value="Ribosomal_uL4_B"/>
    <property type="match status" value="1"/>
</dbReference>
<dbReference type="PANTHER" id="PTHR10746:SF6">
    <property type="entry name" value="LARGE RIBOSOMAL SUBUNIT PROTEIN UL4M"/>
    <property type="match status" value="1"/>
</dbReference>
<reference evidence="7 8" key="1">
    <citation type="submission" date="2018-06" db="EMBL/GenBank/DDBJ databases">
        <title>Extensive metabolic versatility and redundancy in microbially diverse, dynamic hydrothermal sediments.</title>
        <authorList>
            <person name="Dombrowski N."/>
            <person name="Teske A."/>
            <person name="Baker B.J."/>
        </authorList>
    </citation>
    <scope>NUCLEOTIDE SEQUENCE [LARGE SCALE GENOMIC DNA]</scope>
    <source>
        <strain evidence="7">B35_G9</strain>
    </source>
</reference>
<dbReference type="NCBIfam" id="TIGR03953">
    <property type="entry name" value="rplD_bact"/>
    <property type="match status" value="1"/>
</dbReference>
<dbReference type="InterPro" id="IPR013005">
    <property type="entry name" value="Ribosomal_uL4-like"/>
</dbReference>
<keyword evidence="5" id="KW-0699">rRNA-binding</keyword>
<dbReference type="GO" id="GO:0003735">
    <property type="term" value="F:structural constituent of ribosome"/>
    <property type="evidence" value="ECO:0007669"/>
    <property type="project" value="InterPro"/>
</dbReference>
<evidence type="ECO:0000313" key="7">
    <source>
        <dbReference type="EMBL" id="RKX64877.1"/>
    </source>
</evidence>
<gene>
    <name evidence="5" type="primary">rplD</name>
    <name evidence="7" type="ORF">DRP44_07530</name>
</gene>
<keyword evidence="5" id="KW-0694">RNA-binding</keyword>
<dbReference type="AlphaFoldDB" id="A0A660S5C0"/>
<dbReference type="Proteomes" id="UP000282321">
    <property type="component" value="Unassembled WGS sequence"/>
</dbReference>
<keyword evidence="3 5" id="KW-0687">Ribonucleoprotein</keyword>
<accession>A0A660S5C0</accession>
<feature type="region of interest" description="Disordered" evidence="6">
    <location>
        <begin position="45"/>
        <end position="89"/>
    </location>
</feature>